<comment type="caution">
    <text evidence="2">The sequence shown here is derived from an EMBL/GenBank/DDBJ whole genome shotgun (WGS) entry which is preliminary data.</text>
</comment>
<evidence type="ECO:0000313" key="2">
    <source>
        <dbReference type="EMBL" id="CAJ0583734.1"/>
    </source>
</evidence>
<proteinExistence type="predicted"/>
<dbReference type="AlphaFoldDB" id="A0AA36DCH9"/>
<feature type="transmembrane region" description="Helical" evidence="1">
    <location>
        <begin position="12"/>
        <end position="38"/>
    </location>
</feature>
<evidence type="ECO:0000256" key="1">
    <source>
        <dbReference type="SAM" id="Phobius"/>
    </source>
</evidence>
<keyword evidence="1" id="KW-0812">Transmembrane</keyword>
<keyword evidence="3" id="KW-1185">Reference proteome</keyword>
<evidence type="ECO:0000313" key="3">
    <source>
        <dbReference type="Proteomes" id="UP001177023"/>
    </source>
</evidence>
<reference evidence="2" key="1">
    <citation type="submission" date="2023-06" db="EMBL/GenBank/DDBJ databases">
        <authorList>
            <person name="Delattre M."/>
        </authorList>
    </citation>
    <scope>NUCLEOTIDE SEQUENCE</scope>
    <source>
        <strain evidence="2">AF72</strain>
    </source>
</reference>
<protein>
    <submittedName>
        <fullName evidence="2">Uncharacterized protein</fullName>
    </submittedName>
</protein>
<dbReference type="Pfam" id="PF17303">
    <property type="entry name" value="DUF5352"/>
    <property type="match status" value="1"/>
</dbReference>
<dbReference type="EMBL" id="CATQJA010002665">
    <property type="protein sequence ID" value="CAJ0583734.1"/>
    <property type="molecule type" value="Genomic_DNA"/>
</dbReference>
<gene>
    <name evidence="2" type="ORF">MSPICULIGERA_LOCUS21803</name>
</gene>
<organism evidence="2 3">
    <name type="scientific">Mesorhabditis spiculigera</name>
    <dbReference type="NCBI Taxonomy" id="96644"/>
    <lineage>
        <taxon>Eukaryota</taxon>
        <taxon>Metazoa</taxon>
        <taxon>Ecdysozoa</taxon>
        <taxon>Nematoda</taxon>
        <taxon>Chromadorea</taxon>
        <taxon>Rhabditida</taxon>
        <taxon>Rhabditina</taxon>
        <taxon>Rhabditomorpha</taxon>
        <taxon>Rhabditoidea</taxon>
        <taxon>Rhabditidae</taxon>
        <taxon>Mesorhabditinae</taxon>
        <taxon>Mesorhabditis</taxon>
    </lineage>
</organism>
<sequence>MIKWRISGFYNGLPLIIHGSLAGMLRFAVASVLLALAVADTFCNYAITGDEILVEAVPIGTYETSGNDRARSSWCIAGCNSKVSVKGTLLLLPANGTTPTYKMHRHASMKDRTLYREIYDQKSGAFIKSSVGDSDNTFCIDPVVAAQVDAVFDKYNNVDNIVKGLNTTINKPGWAYLVIEHVDDSVGEGANLKYDTNFCYKNVFKQIGNQYYFFDVVAMAVDDRNI</sequence>
<keyword evidence="1" id="KW-1133">Transmembrane helix</keyword>
<dbReference type="Proteomes" id="UP001177023">
    <property type="component" value="Unassembled WGS sequence"/>
</dbReference>
<feature type="non-terminal residue" evidence="2">
    <location>
        <position position="226"/>
    </location>
</feature>
<name>A0AA36DCH9_9BILA</name>
<keyword evidence="1" id="KW-0472">Membrane</keyword>
<dbReference type="InterPro" id="IPR035274">
    <property type="entry name" value="DUF5352"/>
</dbReference>
<accession>A0AA36DCH9</accession>